<dbReference type="AlphaFoldDB" id="A0A7M6DQT7"/>
<evidence type="ECO:0000256" key="1">
    <source>
        <dbReference type="SAM" id="Phobius"/>
    </source>
</evidence>
<keyword evidence="1" id="KW-0472">Membrane</keyword>
<organism evidence="2 3">
    <name type="scientific">Clytia hemisphaerica</name>
    <dbReference type="NCBI Taxonomy" id="252671"/>
    <lineage>
        <taxon>Eukaryota</taxon>
        <taxon>Metazoa</taxon>
        <taxon>Cnidaria</taxon>
        <taxon>Hydrozoa</taxon>
        <taxon>Hydroidolina</taxon>
        <taxon>Leptothecata</taxon>
        <taxon>Obeliida</taxon>
        <taxon>Clytiidae</taxon>
        <taxon>Clytia</taxon>
    </lineage>
</organism>
<accession>A0A7M6DQT7</accession>
<proteinExistence type="predicted"/>
<dbReference type="EnsemblMetazoa" id="CLYHEMT022870.1">
    <property type="protein sequence ID" value="CLYHEMP022870.1"/>
    <property type="gene ID" value="CLYHEMG022870"/>
</dbReference>
<evidence type="ECO:0000313" key="2">
    <source>
        <dbReference type="EnsemblMetazoa" id="CLYHEMP022870.1"/>
    </source>
</evidence>
<keyword evidence="1" id="KW-1133">Transmembrane helix</keyword>
<protein>
    <submittedName>
        <fullName evidence="2">Uncharacterized protein</fullName>
    </submittedName>
</protein>
<feature type="transmembrane region" description="Helical" evidence="1">
    <location>
        <begin position="124"/>
        <end position="144"/>
    </location>
</feature>
<reference evidence="2" key="1">
    <citation type="submission" date="2021-01" db="UniProtKB">
        <authorList>
            <consortium name="EnsemblMetazoa"/>
        </authorList>
    </citation>
    <scope>IDENTIFICATION</scope>
</reference>
<evidence type="ECO:0000313" key="3">
    <source>
        <dbReference type="Proteomes" id="UP000594262"/>
    </source>
</evidence>
<sequence>MNRILFGEFTDPTTPPPPGYWCIQHGLQNEHLTSFTQTDANDWPVSSSVQITDPPNYRTVQVDYVLDEPPRYFDVISKMATTSTTTIIHNPNNNNNQTTTTTTTTTSSKQYNILKKCCCCRNSLKSYICKVAVLFMLILGFILMMSRINCEW</sequence>
<name>A0A7M6DQT7_9CNID</name>
<dbReference type="Proteomes" id="UP000594262">
    <property type="component" value="Unplaced"/>
</dbReference>
<keyword evidence="1" id="KW-0812">Transmembrane</keyword>
<keyword evidence="3" id="KW-1185">Reference proteome</keyword>